<evidence type="ECO:0000313" key="6">
    <source>
        <dbReference type="EMBL" id="OGC80752.1"/>
    </source>
</evidence>
<organism evidence="6 7">
    <name type="scientific">Candidatus Adlerbacteria bacterium RIFCSPLOWO2_01_FULL_51_16</name>
    <dbReference type="NCBI Taxonomy" id="1797243"/>
    <lineage>
        <taxon>Bacteria</taxon>
        <taxon>Candidatus Adleribacteriota</taxon>
    </lineage>
</organism>
<dbReference type="SMART" id="SM00028">
    <property type="entry name" value="TPR"/>
    <property type="match status" value="2"/>
</dbReference>
<keyword evidence="5" id="KW-0472">Membrane</keyword>
<dbReference type="SUPFAM" id="SSF48452">
    <property type="entry name" value="TPR-like"/>
    <property type="match status" value="1"/>
</dbReference>
<keyword evidence="5" id="KW-1133">Transmembrane helix</keyword>
<dbReference type="PROSITE" id="PS50005">
    <property type="entry name" value="TPR"/>
    <property type="match status" value="2"/>
</dbReference>
<feature type="transmembrane region" description="Helical" evidence="5">
    <location>
        <begin position="69"/>
        <end position="87"/>
    </location>
</feature>
<feature type="transmembrane region" description="Helical" evidence="5">
    <location>
        <begin position="221"/>
        <end position="239"/>
    </location>
</feature>
<dbReference type="Gene3D" id="1.25.40.10">
    <property type="entry name" value="Tetratricopeptide repeat domain"/>
    <property type="match status" value="1"/>
</dbReference>
<evidence type="ECO:0000256" key="4">
    <source>
        <dbReference type="SAM" id="MobiDB-lite"/>
    </source>
</evidence>
<feature type="transmembrane region" description="Helical" evidence="5">
    <location>
        <begin position="102"/>
        <end position="121"/>
    </location>
</feature>
<dbReference type="Pfam" id="PF13432">
    <property type="entry name" value="TPR_16"/>
    <property type="match status" value="1"/>
</dbReference>
<feature type="transmembrane region" description="Helical" evidence="5">
    <location>
        <begin position="420"/>
        <end position="436"/>
    </location>
</feature>
<keyword evidence="5" id="KW-0812">Transmembrane</keyword>
<feature type="region of interest" description="Disordered" evidence="4">
    <location>
        <begin position="757"/>
        <end position="781"/>
    </location>
</feature>
<feature type="transmembrane region" description="Helical" evidence="5">
    <location>
        <begin position="38"/>
        <end position="57"/>
    </location>
</feature>
<feature type="transmembrane region" description="Helical" evidence="5">
    <location>
        <begin position="128"/>
        <end position="151"/>
    </location>
</feature>
<feature type="transmembrane region" description="Helical" evidence="5">
    <location>
        <begin position="260"/>
        <end position="279"/>
    </location>
</feature>
<accession>A0A1F4XGD2</accession>
<dbReference type="AlphaFoldDB" id="A0A1F4XGD2"/>
<feature type="transmembrane region" description="Helical" evidence="5">
    <location>
        <begin position="456"/>
        <end position="476"/>
    </location>
</feature>
<keyword evidence="2 3" id="KW-0802">TPR repeat</keyword>
<evidence type="ECO:0000256" key="1">
    <source>
        <dbReference type="ARBA" id="ARBA00022737"/>
    </source>
</evidence>
<feature type="transmembrane region" description="Helical" evidence="5">
    <location>
        <begin position="396"/>
        <end position="414"/>
    </location>
</feature>
<feature type="transmembrane region" description="Helical" evidence="5">
    <location>
        <begin position="171"/>
        <end position="189"/>
    </location>
</feature>
<dbReference type="InterPro" id="IPR051012">
    <property type="entry name" value="CellSynth/LPSAsmb/PSIAsmb"/>
</dbReference>
<dbReference type="EMBL" id="MEWX01000014">
    <property type="protein sequence ID" value="OGC80752.1"/>
    <property type="molecule type" value="Genomic_DNA"/>
</dbReference>
<proteinExistence type="predicted"/>
<feature type="transmembrane region" description="Helical" evidence="5">
    <location>
        <begin position="361"/>
        <end position="384"/>
    </location>
</feature>
<name>A0A1F4XGD2_9BACT</name>
<feature type="repeat" description="TPR" evidence="3">
    <location>
        <begin position="676"/>
        <end position="709"/>
    </location>
</feature>
<feature type="transmembrane region" description="Helical" evidence="5">
    <location>
        <begin position="196"/>
        <end position="215"/>
    </location>
</feature>
<feature type="repeat" description="TPR" evidence="3">
    <location>
        <begin position="710"/>
        <end position="743"/>
    </location>
</feature>
<reference evidence="6 7" key="1">
    <citation type="journal article" date="2016" name="Nat. Commun.">
        <title>Thousands of microbial genomes shed light on interconnected biogeochemical processes in an aquifer system.</title>
        <authorList>
            <person name="Anantharaman K."/>
            <person name="Brown C.T."/>
            <person name="Hug L.A."/>
            <person name="Sharon I."/>
            <person name="Castelle C.J."/>
            <person name="Probst A.J."/>
            <person name="Thomas B.C."/>
            <person name="Singh A."/>
            <person name="Wilkins M.J."/>
            <person name="Karaoz U."/>
            <person name="Brodie E.L."/>
            <person name="Williams K.H."/>
            <person name="Hubbard S.S."/>
            <person name="Banfield J.F."/>
        </authorList>
    </citation>
    <scope>NUCLEOTIDE SEQUENCE [LARGE SCALE GENOMIC DNA]</scope>
</reference>
<dbReference type="InterPro" id="IPR011990">
    <property type="entry name" value="TPR-like_helical_dom_sf"/>
</dbReference>
<dbReference type="Proteomes" id="UP000176185">
    <property type="component" value="Unassembled WGS sequence"/>
</dbReference>
<evidence type="ECO:0000313" key="7">
    <source>
        <dbReference type="Proteomes" id="UP000176185"/>
    </source>
</evidence>
<dbReference type="PANTHER" id="PTHR45586:SF1">
    <property type="entry name" value="LIPOPOLYSACCHARIDE ASSEMBLY PROTEIN B"/>
    <property type="match status" value="1"/>
</dbReference>
<dbReference type="InterPro" id="IPR019734">
    <property type="entry name" value="TPR_rpt"/>
</dbReference>
<feature type="transmembrane region" description="Helical" evidence="5">
    <location>
        <begin position="12"/>
        <end position="32"/>
    </location>
</feature>
<gene>
    <name evidence="6" type="ORF">A2943_02610</name>
</gene>
<protein>
    <submittedName>
        <fullName evidence="6">Uncharacterized protein</fullName>
    </submittedName>
</protein>
<sequence>MHSRLVSWSRNAYLAGIVLAMVLVIPTAWFPFQLSKLSAFALAALVAAVLLSLAGGVKELLHSRGVRGALLVGLLPLVYFTSARFAVDPSVAYTGSGIEADTVLFTVLAFVAFLLSFTYFRTLRTARLLLTVLSGALVAAVLFQLVSIVFGTNLIPFQTFADRSVNLIGKWNDLGLLVGLLVMFLLVRVELMAGTKFFRVGAAIGCAVLAVLLGVINFPLIWGLLLAFCVALALVKFITEKVPESQGETSEQAWLRRLPWFSGIVALVAVVFLFFGTAFNTGLTSIFPVSSLEVRPSYESTLGVGSAVRGSSFGRLLVGSGPNSFGEQWLLHKPSEVNQSPFWNVDFNVGFSTLVTALQTVGLLGLLAWLVPLILVLAGAVRAVRLSVLGKEDRGIAAALIIGSLFLLSALALYVPSPNLILLAFVLSGAAFGFLWRQGQESAGAEHASSRLKMLLMAGAALALIALTLLAAVVIVRRTVSEIFVNRGALTLQSGNADAAFQSAASAARIETTGNVLRLAASAGAQKLGQIAQDTTLSQEQARASFESTLQQTIAAGNQAALQNPGDYRPHLILASVYDFLAGLSVEGAYESATATYAEAAKRNPNNPAVPFALARLEGARGNIAGSRTEVGKALTLKPNYTDAILLVVQLDIAENDIPSAIQAATAAAQTAPGVAPIWFQLGLLYYVAGNATNAALAFEQALTLVADYANAKYFLGLSYATLNRNDEAIKQFQDLEKTNPDNAEVKSILQNLQAGNAPFEGATPPVTPRSQAQPPAPIEE</sequence>
<comment type="caution">
    <text evidence="6">The sequence shown here is derived from an EMBL/GenBank/DDBJ whole genome shotgun (WGS) entry which is preliminary data.</text>
</comment>
<dbReference type="PANTHER" id="PTHR45586">
    <property type="entry name" value="TPR REPEAT-CONTAINING PROTEIN PA4667"/>
    <property type="match status" value="1"/>
</dbReference>
<keyword evidence="1" id="KW-0677">Repeat</keyword>
<evidence type="ECO:0000256" key="5">
    <source>
        <dbReference type="SAM" id="Phobius"/>
    </source>
</evidence>
<evidence type="ECO:0000256" key="3">
    <source>
        <dbReference type="PROSITE-ProRule" id="PRU00339"/>
    </source>
</evidence>
<dbReference type="STRING" id="1797243.A2943_02610"/>
<evidence type="ECO:0000256" key="2">
    <source>
        <dbReference type="ARBA" id="ARBA00022803"/>
    </source>
</evidence>